<keyword evidence="6" id="KW-1185">Reference proteome</keyword>
<keyword evidence="1" id="KW-0805">Transcription regulation</keyword>
<evidence type="ECO:0000256" key="1">
    <source>
        <dbReference type="ARBA" id="ARBA00023015"/>
    </source>
</evidence>
<dbReference type="InterPro" id="IPR009057">
    <property type="entry name" value="Homeodomain-like_sf"/>
</dbReference>
<dbReference type="Proteomes" id="UP000256686">
    <property type="component" value="Unassembled WGS sequence"/>
</dbReference>
<dbReference type="InterPro" id="IPR020449">
    <property type="entry name" value="Tscrpt_reg_AraC-type_HTH"/>
</dbReference>
<dbReference type="EMBL" id="QNVT01000040">
    <property type="protein sequence ID" value="REC59361.1"/>
    <property type="molecule type" value="Genomic_DNA"/>
</dbReference>
<keyword evidence="3" id="KW-0804">Transcription</keyword>
<evidence type="ECO:0000259" key="4">
    <source>
        <dbReference type="PROSITE" id="PS01124"/>
    </source>
</evidence>
<dbReference type="SUPFAM" id="SSF46689">
    <property type="entry name" value="Homeodomain-like"/>
    <property type="match status" value="1"/>
</dbReference>
<dbReference type="PANTHER" id="PTHR43280:SF32">
    <property type="entry name" value="TRANSCRIPTIONAL REGULATORY PROTEIN"/>
    <property type="match status" value="1"/>
</dbReference>
<dbReference type="PROSITE" id="PS01124">
    <property type="entry name" value="HTH_ARAC_FAMILY_2"/>
    <property type="match status" value="1"/>
</dbReference>
<dbReference type="AlphaFoldDB" id="A0A3D9C1M3"/>
<name>A0A3D9C1M3_9FLAO</name>
<evidence type="ECO:0000256" key="2">
    <source>
        <dbReference type="ARBA" id="ARBA00023125"/>
    </source>
</evidence>
<dbReference type="InterPro" id="IPR018060">
    <property type="entry name" value="HTH_AraC"/>
</dbReference>
<dbReference type="GO" id="GO:0003700">
    <property type="term" value="F:DNA-binding transcription factor activity"/>
    <property type="evidence" value="ECO:0007669"/>
    <property type="project" value="InterPro"/>
</dbReference>
<dbReference type="Gene3D" id="1.10.10.60">
    <property type="entry name" value="Homeodomain-like"/>
    <property type="match status" value="1"/>
</dbReference>
<sequence>MVKVKRITPTDFRGHYMSEMSTDFPILKTAVQIHDIGKTSGFIKVPTPLHRPEYNFIVHITKGNAKQQVDADLISIKEHEILLVRQGNVTSLKEVSPDAAGHIILFEDQTLNQILSKQELIKLFSVNNIIHLPQENSIWLTSLFELLSTELYSQNANLDICYSLLQAGLQKVFSSGCELKKGVNRSAEITFNFKELVYKHYIEYKTILFYAAELSVSENYLHRCIKETIGESPKEWINKVSILQSQLLLQDLTKSISQIAFELNYGDPSYFGRLFKKISGVTPSEYRMTFMQDLSE</sequence>
<dbReference type="Pfam" id="PF12833">
    <property type="entry name" value="HTH_18"/>
    <property type="match status" value="1"/>
</dbReference>
<evidence type="ECO:0000313" key="5">
    <source>
        <dbReference type="EMBL" id="REC59361.1"/>
    </source>
</evidence>
<evidence type="ECO:0000313" key="6">
    <source>
        <dbReference type="Proteomes" id="UP000256686"/>
    </source>
</evidence>
<dbReference type="SMART" id="SM00342">
    <property type="entry name" value="HTH_ARAC"/>
    <property type="match status" value="1"/>
</dbReference>
<organism evidence="5 6">
    <name type="scientific">Chryseobacterium pennae</name>
    <dbReference type="NCBI Taxonomy" id="2258962"/>
    <lineage>
        <taxon>Bacteria</taxon>
        <taxon>Pseudomonadati</taxon>
        <taxon>Bacteroidota</taxon>
        <taxon>Flavobacteriia</taxon>
        <taxon>Flavobacteriales</taxon>
        <taxon>Weeksellaceae</taxon>
        <taxon>Chryseobacterium group</taxon>
        <taxon>Chryseobacterium</taxon>
    </lineage>
</organism>
<reference evidence="6" key="1">
    <citation type="submission" date="2018-06" db="EMBL/GenBank/DDBJ databases">
        <authorList>
            <person name="Lum Nde A."/>
            <person name="Hugo C."/>
        </authorList>
    </citation>
    <scope>NUCLEOTIDE SEQUENCE [LARGE SCALE GENOMIC DNA]</scope>
    <source>
        <strain evidence="6">1_F178</strain>
    </source>
</reference>
<keyword evidence="2" id="KW-0238">DNA-binding</keyword>
<dbReference type="InterPro" id="IPR018062">
    <property type="entry name" value="HTH_AraC-typ_CS"/>
</dbReference>
<evidence type="ECO:0000256" key="3">
    <source>
        <dbReference type="ARBA" id="ARBA00023163"/>
    </source>
</evidence>
<feature type="domain" description="HTH araC/xylS-type" evidence="4">
    <location>
        <begin position="191"/>
        <end position="289"/>
    </location>
</feature>
<dbReference type="PRINTS" id="PR00032">
    <property type="entry name" value="HTHARAC"/>
</dbReference>
<proteinExistence type="predicted"/>
<comment type="caution">
    <text evidence="5">The sequence shown here is derived from an EMBL/GenBank/DDBJ whole genome shotgun (WGS) entry which is preliminary data.</text>
</comment>
<dbReference type="GO" id="GO:0043565">
    <property type="term" value="F:sequence-specific DNA binding"/>
    <property type="evidence" value="ECO:0007669"/>
    <property type="project" value="InterPro"/>
</dbReference>
<protein>
    <submittedName>
        <fullName evidence="5">AraC family transcriptional regulator</fullName>
    </submittedName>
</protein>
<accession>A0A3D9C1M3</accession>
<dbReference type="PROSITE" id="PS00041">
    <property type="entry name" value="HTH_ARAC_FAMILY_1"/>
    <property type="match status" value="1"/>
</dbReference>
<dbReference type="PANTHER" id="PTHR43280">
    <property type="entry name" value="ARAC-FAMILY TRANSCRIPTIONAL REGULATOR"/>
    <property type="match status" value="1"/>
</dbReference>
<gene>
    <name evidence="5" type="ORF">DRF65_26425</name>
</gene>